<dbReference type="InterPro" id="IPR024983">
    <property type="entry name" value="CHAT_dom"/>
</dbReference>
<name>A0ABU5RRB8_9CYAN</name>
<dbReference type="InterPro" id="IPR019734">
    <property type="entry name" value="TPR_rpt"/>
</dbReference>
<evidence type="ECO:0000313" key="6">
    <source>
        <dbReference type="Proteomes" id="UP001304461"/>
    </source>
</evidence>
<reference evidence="5 6" key="1">
    <citation type="submission" date="2023-12" db="EMBL/GenBank/DDBJ databases">
        <title>Baltic Sea Cyanobacteria.</title>
        <authorList>
            <person name="Delbaje E."/>
            <person name="Fewer D.P."/>
            <person name="Shishido T.K."/>
        </authorList>
    </citation>
    <scope>NUCLEOTIDE SEQUENCE [LARGE SCALE GENOMIC DNA]</scope>
    <source>
        <strain evidence="5 6">UHCC 0139</strain>
    </source>
</reference>
<keyword evidence="1" id="KW-0802">TPR repeat</keyword>
<dbReference type="PANTHER" id="PTHR10098">
    <property type="entry name" value="RAPSYN-RELATED"/>
    <property type="match status" value="1"/>
</dbReference>
<dbReference type="SUPFAM" id="SSF48452">
    <property type="entry name" value="TPR-like"/>
    <property type="match status" value="3"/>
</dbReference>
<evidence type="ECO:0000313" key="5">
    <source>
        <dbReference type="EMBL" id="MEA5390329.1"/>
    </source>
</evidence>
<dbReference type="PANTHER" id="PTHR10098:SF108">
    <property type="entry name" value="TETRATRICOPEPTIDE REPEAT PROTEIN 28"/>
    <property type="match status" value="1"/>
</dbReference>
<accession>A0ABU5RRB8</accession>
<feature type="region of interest" description="Disordered" evidence="2">
    <location>
        <begin position="542"/>
        <end position="564"/>
    </location>
</feature>
<keyword evidence="6" id="KW-1185">Reference proteome</keyword>
<gene>
    <name evidence="5" type="ORF">VB738_03545</name>
</gene>
<evidence type="ECO:0000256" key="1">
    <source>
        <dbReference type="PROSITE-ProRule" id="PRU00339"/>
    </source>
</evidence>
<dbReference type="RefSeq" id="WP_323304439.1">
    <property type="nucleotide sequence ID" value="NZ_JAYGHX010000002.1"/>
</dbReference>
<organism evidence="5 6">
    <name type="scientific">Cyanobium gracile UHCC 0139</name>
    <dbReference type="NCBI Taxonomy" id="3110308"/>
    <lineage>
        <taxon>Bacteria</taxon>
        <taxon>Bacillati</taxon>
        <taxon>Cyanobacteriota</taxon>
        <taxon>Cyanophyceae</taxon>
        <taxon>Synechococcales</taxon>
        <taxon>Prochlorococcaceae</taxon>
        <taxon>Cyanobium</taxon>
    </lineage>
</organism>
<dbReference type="PROSITE" id="PS50005">
    <property type="entry name" value="TPR"/>
    <property type="match status" value="1"/>
</dbReference>
<comment type="caution">
    <text evidence="5">The sequence shown here is derived from an EMBL/GenBank/DDBJ whole genome shotgun (WGS) entry which is preliminary data.</text>
</comment>
<evidence type="ECO:0000256" key="3">
    <source>
        <dbReference type="SAM" id="SignalP"/>
    </source>
</evidence>
<dbReference type="Gene3D" id="1.25.40.10">
    <property type="entry name" value="Tetratricopeptide repeat domain"/>
    <property type="match status" value="3"/>
</dbReference>
<sequence length="947" mass="101371">MAFRGPRVRSALLRLVSLALLPFATLPVWADPSPPAAWPGQPAPAQGTDPEGLYLEGLKRFNSDQVPAAIAAWEQALLLFRQRGNEALEARTLEELGYAHYWLERHGPALEFNQQALALYRRLGAQDREAIVLSRIGDVFSSLNRPAEALESNLASLKLLGQLPASDPTTLLRLNLRIGLLQAGQGRDGDALEHFQEAHRLARRQGDRSLELTAGTAMGVILLRLGRYDAVITTMEPVLAAMEASKAPAADRSRVLQQIGFSHYWLNDYGRAIDAYRRGLELAREAGDTSSQLTLLRGLADTYFYVGNNATARAFSVETLHLARATGDLLSQAVALIGLGTFAYQDGDLAAMVRHLEQGLVLARSTGNRNLEANALSGLGHAHAERGDVSASRLAYSQSLEIYKAIGNRYNEGMMLLALAHGDLQANLTDQARRRYREALGLYDAIGDRYGQAQALTGLGLALHRAGDNRAAEMPLREAVVRNEEIRARLGPRDDLKVSLFDTQSSPYQALQVVLIAEGRSEDALVVAERARARAFVEQLQTRSSATRSGGTRSGPATLPGEAGAGIDPPMDLAAIREVARRQGATLVQYALINNRIYAWIVAPDGRISFRRTELPGTLPSLDRLVASSREAMGVRSARRGIGVIAAATGVTARRSAASEGALADLHRLLIQPIADLLPSDPAAPVILFPQGPLFFVPFPALRDARGEPLIERHTLLTAPSIAALATLGRLPASRPRGAASGEVLVVGNPTMPPISLSPGDPPMPLAPLPGAEQEARAIGAMFGTAPLIGGEATETAVVARMGRARLVHLATHGLLDDGSRREVPGAIVLAASARDDGLLRADEIMNLSLQADLFVLSACDTGRGTITGDGVIGLSRSLLTAGARSVLVSLWAVPDAPTTALMTAFYRELAAGRPKALALREAMRSVRRQHPDPVDWAAFTLIGATD</sequence>
<feature type="signal peptide" evidence="3">
    <location>
        <begin position="1"/>
        <end position="30"/>
    </location>
</feature>
<protein>
    <submittedName>
        <fullName evidence="5">CHAT domain-containing protein</fullName>
    </submittedName>
</protein>
<evidence type="ECO:0000259" key="4">
    <source>
        <dbReference type="Pfam" id="PF12770"/>
    </source>
</evidence>
<proteinExistence type="predicted"/>
<dbReference type="Pfam" id="PF13424">
    <property type="entry name" value="TPR_12"/>
    <property type="match status" value="2"/>
</dbReference>
<dbReference type="EMBL" id="JAYGHX010000002">
    <property type="protein sequence ID" value="MEA5390329.1"/>
    <property type="molecule type" value="Genomic_DNA"/>
</dbReference>
<dbReference type="InterPro" id="IPR011990">
    <property type="entry name" value="TPR-like_helical_dom_sf"/>
</dbReference>
<keyword evidence="3" id="KW-0732">Signal</keyword>
<feature type="compositionally biased region" description="Low complexity" evidence="2">
    <location>
        <begin position="542"/>
        <end position="555"/>
    </location>
</feature>
<dbReference type="SMART" id="SM00028">
    <property type="entry name" value="TPR"/>
    <property type="match status" value="8"/>
</dbReference>
<feature type="chain" id="PRO_5046668803" evidence="3">
    <location>
        <begin position="31"/>
        <end position="947"/>
    </location>
</feature>
<dbReference type="Pfam" id="PF12770">
    <property type="entry name" value="CHAT"/>
    <property type="match status" value="1"/>
</dbReference>
<feature type="domain" description="CHAT" evidence="4">
    <location>
        <begin position="663"/>
        <end position="945"/>
    </location>
</feature>
<feature type="repeat" description="TPR" evidence="1">
    <location>
        <begin position="253"/>
        <end position="286"/>
    </location>
</feature>
<dbReference type="Proteomes" id="UP001304461">
    <property type="component" value="Unassembled WGS sequence"/>
</dbReference>
<evidence type="ECO:0000256" key="2">
    <source>
        <dbReference type="SAM" id="MobiDB-lite"/>
    </source>
</evidence>